<evidence type="ECO:0000313" key="3">
    <source>
        <dbReference type="Proteomes" id="UP000234473"/>
    </source>
</evidence>
<protein>
    <submittedName>
        <fullName evidence="2">Voltage-gated chloride channel protein</fullName>
    </submittedName>
</protein>
<feature type="non-terminal residue" evidence="2">
    <location>
        <position position="1"/>
    </location>
</feature>
<comment type="caution">
    <text evidence="2">The sequence shown here is derived from an EMBL/GenBank/DDBJ whole genome shotgun (WGS) entry which is preliminary data.</text>
</comment>
<evidence type="ECO:0000313" key="2">
    <source>
        <dbReference type="EMBL" id="PLP44335.1"/>
    </source>
</evidence>
<organism evidence="2 3">
    <name type="scientific">Klebsiella variicola</name>
    <dbReference type="NCBI Taxonomy" id="244366"/>
    <lineage>
        <taxon>Bacteria</taxon>
        <taxon>Pseudomonadati</taxon>
        <taxon>Pseudomonadota</taxon>
        <taxon>Gammaproteobacteria</taxon>
        <taxon>Enterobacterales</taxon>
        <taxon>Enterobacteriaceae</taxon>
        <taxon>Klebsiella/Raoultella group</taxon>
        <taxon>Klebsiella</taxon>
        <taxon>Klebsiella pneumoniae complex</taxon>
    </lineage>
</organism>
<proteinExistence type="predicted"/>
<evidence type="ECO:0000256" key="1">
    <source>
        <dbReference type="SAM" id="MobiDB-lite"/>
    </source>
</evidence>
<accession>A0A2N5AF83</accession>
<dbReference type="AlphaFoldDB" id="A0A2N5AF83"/>
<dbReference type="EMBL" id="PICB01000824">
    <property type="protein sequence ID" value="PLP44335.1"/>
    <property type="molecule type" value="Genomic_DNA"/>
</dbReference>
<feature type="compositionally biased region" description="Basic and acidic residues" evidence="1">
    <location>
        <begin position="40"/>
        <end position="58"/>
    </location>
</feature>
<dbReference type="Proteomes" id="UP000234473">
    <property type="component" value="Unassembled WGS sequence"/>
</dbReference>
<sequence>QRVGHAKSRRYRTLVPSELRISEISAVRRKKSFALSSEENEIKIQPKKDKEVTMESSK</sequence>
<gene>
    <name evidence="2" type="ORF">CWM98_16085</name>
</gene>
<reference evidence="2 3" key="1">
    <citation type="submission" date="2017-11" db="EMBL/GenBank/DDBJ databases">
        <authorList>
            <person name="Han C.G."/>
        </authorList>
    </citation>
    <scope>NUCLEOTIDE SEQUENCE [LARGE SCALE GENOMIC DNA]</scope>
    <source>
        <strain evidence="2 3">A5</strain>
    </source>
</reference>
<reference evidence="2 3" key="2">
    <citation type="submission" date="2018-01" db="EMBL/GenBank/DDBJ databases">
        <title>Genomic study of Klebsiella pneumoniae.</title>
        <authorList>
            <person name="Yang Y."/>
            <person name="Bicalho R."/>
        </authorList>
    </citation>
    <scope>NUCLEOTIDE SEQUENCE [LARGE SCALE GENOMIC DNA]</scope>
    <source>
        <strain evidence="2 3">A5</strain>
    </source>
</reference>
<feature type="region of interest" description="Disordered" evidence="1">
    <location>
        <begin position="35"/>
        <end position="58"/>
    </location>
</feature>
<name>A0A2N5AF83_KLEVA</name>